<dbReference type="GO" id="GO:0003723">
    <property type="term" value="F:RNA binding"/>
    <property type="evidence" value="ECO:0007669"/>
    <property type="project" value="InterPro"/>
</dbReference>
<dbReference type="GO" id="GO:0006401">
    <property type="term" value="P:RNA catabolic process"/>
    <property type="evidence" value="ECO:0007669"/>
    <property type="project" value="TreeGrafter"/>
</dbReference>
<dbReference type="Gene3D" id="3.90.730.10">
    <property type="entry name" value="Ribonuclease T2-like"/>
    <property type="match status" value="1"/>
</dbReference>
<dbReference type="EMBL" id="BSYR01000021">
    <property type="protein sequence ID" value="GMI85956.1"/>
    <property type="molecule type" value="Genomic_DNA"/>
</dbReference>
<evidence type="ECO:0000313" key="4">
    <source>
        <dbReference type="Proteomes" id="UP001165190"/>
    </source>
</evidence>
<dbReference type="PANTHER" id="PTHR11240">
    <property type="entry name" value="RIBONUCLEASE T2"/>
    <property type="match status" value="1"/>
</dbReference>
<dbReference type="InterPro" id="IPR036430">
    <property type="entry name" value="RNase_T2-like_sf"/>
</dbReference>
<evidence type="ECO:0000256" key="2">
    <source>
        <dbReference type="RuleBase" id="RU004328"/>
    </source>
</evidence>
<gene>
    <name evidence="3" type="ORF">HRI_002264900</name>
</gene>
<organism evidence="3 4">
    <name type="scientific">Hibiscus trionum</name>
    <name type="common">Flower of an hour</name>
    <dbReference type="NCBI Taxonomy" id="183268"/>
    <lineage>
        <taxon>Eukaryota</taxon>
        <taxon>Viridiplantae</taxon>
        <taxon>Streptophyta</taxon>
        <taxon>Embryophyta</taxon>
        <taxon>Tracheophyta</taxon>
        <taxon>Spermatophyta</taxon>
        <taxon>Magnoliopsida</taxon>
        <taxon>eudicotyledons</taxon>
        <taxon>Gunneridae</taxon>
        <taxon>Pentapetalae</taxon>
        <taxon>rosids</taxon>
        <taxon>malvids</taxon>
        <taxon>Malvales</taxon>
        <taxon>Malvaceae</taxon>
        <taxon>Malvoideae</taxon>
        <taxon>Hibiscus</taxon>
    </lineage>
</organism>
<reference evidence="3" key="1">
    <citation type="submission" date="2023-05" db="EMBL/GenBank/DDBJ databases">
        <title>Genome and transcriptome analyses reveal genes involved in the formation of fine ridges on petal epidermal cells in Hibiscus trionum.</title>
        <authorList>
            <person name="Koshimizu S."/>
            <person name="Masuda S."/>
            <person name="Ishii T."/>
            <person name="Shirasu K."/>
            <person name="Hoshino A."/>
            <person name="Arita M."/>
        </authorList>
    </citation>
    <scope>NUCLEOTIDE SEQUENCE</scope>
    <source>
        <strain evidence="3">Hamamatsu line</strain>
    </source>
</reference>
<comment type="caution">
    <text evidence="3">The sequence shown here is derived from an EMBL/GenBank/DDBJ whole genome shotgun (WGS) entry which is preliminary data.</text>
</comment>
<dbReference type="Proteomes" id="UP001165190">
    <property type="component" value="Unassembled WGS sequence"/>
</dbReference>
<protein>
    <submittedName>
        <fullName evidence="3">Uncharacterized protein</fullName>
    </submittedName>
</protein>
<dbReference type="OrthoDB" id="991564at2759"/>
<dbReference type="PANTHER" id="PTHR11240:SF46">
    <property type="entry name" value="INTRACELLULAR RIBONUCLEASE LX-LIKE"/>
    <property type="match status" value="1"/>
</dbReference>
<keyword evidence="4" id="KW-1185">Reference proteome</keyword>
<dbReference type="Pfam" id="PF00445">
    <property type="entry name" value="Ribonuclease_T2"/>
    <property type="match status" value="1"/>
</dbReference>
<proteinExistence type="inferred from homology"/>
<dbReference type="SUPFAM" id="SSF55895">
    <property type="entry name" value="Ribonuclease Rh-like"/>
    <property type="match status" value="1"/>
</dbReference>
<evidence type="ECO:0000256" key="1">
    <source>
        <dbReference type="ARBA" id="ARBA00007469"/>
    </source>
</evidence>
<name>A0A9W7M381_HIBTR</name>
<evidence type="ECO:0000313" key="3">
    <source>
        <dbReference type="EMBL" id="GMI85956.1"/>
    </source>
</evidence>
<dbReference type="GO" id="GO:0033897">
    <property type="term" value="F:ribonuclease T2 activity"/>
    <property type="evidence" value="ECO:0007669"/>
    <property type="project" value="InterPro"/>
</dbReference>
<dbReference type="GO" id="GO:0005576">
    <property type="term" value="C:extracellular region"/>
    <property type="evidence" value="ECO:0007669"/>
    <property type="project" value="TreeGrafter"/>
</dbReference>
<accession>A0A9W7M381</accession>
<dbReference type="AlphaFoldDB" id="A0A9W7M381"/>
<comment type="similarity">
    <text evidence="1 2">Belongs to the RNase T2 family.</text>
</comment>
<sequence>MCSDYSQNPRGYFDETLRLANLSRYNALQVLGVPPSNISHQIDTLLENVRRNVGFYPEISCSKPVKGSNQLYLKEIRFCLKRGTPVSVLQNCPDEMDNVCKSVPPLNRTVIFPPATDSTISGLKATGEVLAFT</sequence>
<dbReference type="InterPro" id="IPR001568">
    <property type="entry name" value="RNase_T2-like"/>
</dbReference>